<keyword evidence="3" id="KW-1185">Reference proteome</keyword>
<reference evidence="2 3" key="1">
    <citation type="journal article" date="2023" name="Sci. Data">
        <title>Genome assembly of the Korean intertidal mud-creeper Batillaria attramentaria.</title>
        <authorList>
            <person name="Patra A.K."/>
            <person name="Ho P.T."/>
            <person name="Jun S."/>
            <person name="Lee S.J."/>
            <person name="Kim Y."/>
            <person name="Won Y.J."/>
        </authorList>
    </citation>
    <scope>NUCLEOTIDE SEQUENCE [LARGE SCALE GENOMIC DNA]</scope>
    <source>
        <strain evidence="2">Wonlab-2016</strain>
    </source>
</reference>
<organism evidence="2 3">
    <name type="scientific">Batillaria attramentaria</name>
    <dbReference type="NCBI Taxonomy" id="370345"/>
    <lineage>
        <taxon>Eukaryota</taxon>
        <taxon>Metazoa</taxon>
        <taxon>Spiralia</taxon>
        <taxon>Lophotrochozoa</taxon>
        <taxon>Mollusca</taxon>
        <taxon>Gastropoda</taxon>
        <taxon>Caenogastropoda</taxon>
        <taxon>Sorbeoconcha</taxon>
        <taxon>Cerithioidea</taxon>
        <taxon>Batillariidae</taxon>
        <taxon>Batillaria</taxon>
    </lineage>
</organism>
<dbReference type="EMBL" id="JACVVK020000057">
    <property type="protein sequence ID" value="KAK7497527.1"/>
    <property type="molecule type" value="Genomic_DNA"/>
</dbReference>
<feature type="region of interest" description="Disordered" evidence="1">
    <location>
        <begin position="14"/>
        <end position="44"/>
    </location>
</feature>
<evidence type="ECO:0000313" key="3">
    <source>
        <dbReference type="Proteomes" id="UP001519460"/>
    </source>
</evidence>
<sequence>MCNVLNVATGCSGEVSAASERGPCSSGSSRATSSSSTVSKRTTSPLEVVADAQGFIRAQPASPMSDAPIRTPARIVPVKTPGRNLQKVQKMKICTQNTLGRVLH</sequence>
<protein>
    <submittedName>
        <fullName evidence="2">Uncharacterized protein</fullName>
    </submittedName>
</protein>
<evidence type="ECO:0000256" key="1">
    <source>
        <dbReference type="SAM" id="MobiDB-lite"/>
    </source>
</evidence>
<evidence type="ECO:0000313" key="2">
    <source>
        <dbReference type="EMBL" id="KAK7497527.1"/>
    </source>
</evidence>
<comment type="caution">
    <text evidence="2">The sequence shown here is derived from an EMBL/GenBank/DDBJ whole genome shotgun (WGS) entry which is preliminary data.</text>
</comment>
<accession>A0ABD0LDY1</accession>
<name>A0ABD0LDY1_9CAEN</name>
<dbReference type="Proteomes" id="UP001519460">
    <property type="component" value="Unassembled WGS sequence"/>
</dbReference>
<gene>
    <name evidence="2" type="ORF">BaRGS_00011167</name>
</gene>
<dbReference type="AlphaFoldDB" id="A0ABD0LDY1"/>
<proteinExistence type="predicted"/>
<feature type="compositionally biased region" description="Low complexity" evidence="1">
    <location>
        <begin position="25"/>
        <end position="44"/>
    </location>
</feature>